<dbReference type="GO" id="GO:0008097">
    <property type="term" value="F:5S rRNA binding"/>
    <property type="evidence" value="ECO:0007669"/>
    <property type="project" value="TreeGrafter"/>
</dbReference>
<comment type="function">
    <text evidence="7">This is one of the proteins that bind and probably mediate the attachment of the 5S RNA into the large ribosomal subunit, where it forms part of the central protuberance.</text>
</comment>
<dbReference type="InterPro" id="IPR004389">
    <property type="entry name" value="Ribosomal_uL18_bac-type"/>
</dbReference>
<comment type="subunit">
    <text evidence="7">Part of the 50S ribosomal subunit; part of the 5S rRNA/L5/L18/L25 subcomplex. Contacts the 5S and 23S rRNAs.</text>
</comment>
<accession>A0A2H0YPQ1</accession>
<dbReference type="PANTHER" id="PTHR12899:SF3">
    <property type="entry name" value="LARGE RIBOSOMAL SUBUNIT PROTEIN UL18M"/>
    <property type="match status" value="1"/>
</dbReference>
<keyword evidence="2 7" id="KW-0699">rRNA-binding</keyword>
<evidence type="ECO:0000313" key="10">
    <source>
        <dbReference type="Proteomes" id="UP000236845"/>
    </source>
</evidence>
<sequence>MKNNSRKINRQHRHKRTRAKVKGSEVRPRLVVFRSSKHIAAQIINDQTAKTLVGITDKHLPKDLELAKGLSTKIAIAEALGRLMAEKAKLKKIEAVVFDSAGYKYHGRVKAFAEGARAGGLKF</sequence>
<dbReference type="GO" id="GO:0003735">
    <property type="term" value="F:structural constituent of ribosome"/>
    <property type="evidence" value="ECO:0007669"/>
    <property type="project" value="InterPro"/>
</dbReference>
<evidence type="ECO:0000256" key="6">
    <source>
        <dbReference type="ARBA" id="ARBA00035197"/>
    </source>
</evidence>
<dbReference type="GO" id="GO:0005840">
    <property type="term" value="C:ribosome"/>
    <property type="evidence" value="ECO:0007669"/>
    <property type="project" value="UniProtKB-KW"/>
</dbReference>
<evidence type="ECO:0000313" key="9">
    <source>
        <dbReference type="EMBL" id="PIS40474.1"/>
    </source>
</evidence>
<evidence type="ECO:0000256" key="5">
    <source>
        <dbReference type="ARBA" id="ARBA00023274"/>
    </source>
</evidence>
<dbReference type="GO" id="GO:1990904">
    <property type="term" value="C:ribonucleoprotein complex"/>
    <property type="evidence" value="ECO:0007669"/>
    <property type="project" value="UniProtKB-KW"/>
</dbReference>
<dbReference type="CDD" id="cd00432">
    <property type="entry name" value="Ribosomal_L18_L5e"/>
    <property type="match status" value="1"/>
</dbReference>
<evidence type="ECO:0000256" key="2">
    <source>
        <dbReference type="ARBA" id="ARBA00022730"/>
    </source>
</evidence>
<protein>
    <recommendedName>
        <fullName evidence="6 7">Large ribosomal subunit protein uL18</fullName>
    </recommendedName>
</protein>
<dbReference type="FunFam" id="3.30.420.100:FF:000001">
    <property type="entry name" value="50S ribosomal protein L18"/>
    <property type="match status" value="1"/>
</dbReference>
<comment type="caution">
    <text evidence="9">The sequence shown here is derived from an EMBL/GenBank/DDBJ whole genome shotgun (WGS) entry which is preliminary data.</text>
</comment>
<keyword evidence="5 7" id="KW-0687">Ribonucleoprotein</keyword>
<reference evidence="10" key="1">
    <citation type="submission" date="2017-09" db="EMBL/GenBank/DDBJ databases">
        <title>Depth-based differentiation of microbial function through sediment-hosted aquifers and enrichment of novel symbionts in the deep terrestrial subsurface.</title>
        <authorList>
            <person name="Probst A.J."/>
            <person name="Ladd B."/>
            <person name="Jarett J.K."/>
            <person name="Geller-Mcgrath D.E."/>
            <person name="Sieber C.M.K."/>
            <person name="Emerson J.B."/>
            <person name="Anantharaman K."/>
            <person name="Thomas B.C."/>
            <person name="Malmstrom R."/>
            <person name="Stieglmeier M."/>
            <person name="Klingl A."/>
            <person name="Woyke T."/>
            <person name="Ryan C.M."/>
            <person name="Banfield J.F."/>
        </authorList>
    </citation>
    <scope>NUCLEOTIDE SEQUENCE [LARGE SCALE GENOMIC DNA]</scope>
</reference>
<gene>
    <name evidence="7" type="primary">rplR</name>
    <name evidence="9" type="ORF">COT26_03065</name>
</gene>
<evidence type="ECO:0000256" key="3">
    <source>
        <dbReference type="ARBA" id="ARBA00022884"/>
    </source>
</evidence>
<proteinExistence type="inferred from homology"/>
<dbReference type="Pfam" id="PF00861">
    <property type="entry name" value="Ribosomal_L18p"/>
    <property type="match status" value="1"/>
</dbReference>
<keyword evidence="4 7" id="KW-0689">Ribosomal protein</keyword>
<dbReference type="EMBL" id="PEXW01000067">
    <property type="protein sequence ID" value="PIS40474.1"/>
    <property type="molecule type" value="Genomic_DNA"/>
</dbReference>
<evidence type="ECO:0000256" key="8">
    <source>
        <dbReference type="SAM" id="MobiDB-lite"/>
    </source>
</evidence>
<dbReference type="Gene3D" id="3.30.420.100">
    <property type="match status" value="1"/>
</dbReference>
<dbReference type="NCBIfam" id="TIGR00060">
    <property type="entry name" value="L18_bact"/>
    <property type="match status" value="1"/>
</dbReference>
<keyword evidence="3 7" id="KW-0694">RNA-binding</keyword>
<name>A0A2H0YPQ1_9BACT</name>
<dbReference type="GO" id="GO:0005737">
    <property type="term" value="C:cytoplasm"/>
    <property type="evidence" value="ECO:0007669"/>
    <property type="project" value="UniProtKB-ARBA"/>
</dbReference>
<dbReference type="HAMAP" id="MF_01337_B">
    <property type="entry name" value="Ribosomal_uL18_B"/>
    <property type="match status" value="1"/>
</dbReference>
<evidence type="ECO:0000256" key="7">
    <source>
        <dbReference type="HAMAP-Rule" id="MF_01337"/>
    </source>
</evidence>
<evidence type="ECO:0000256" key="1">
    <source>
        <dbReference type="ARBA" id="ARBA00007116"/>
    </source>
</evidence>
<organism evidence="9 10">
    <name type="scientific">Candidatus Kerfeldbacteria bacterium CG08_land_8_20_14_0_20_43_14</name>
    <dbReference type="NCBI Taxonomy" id="2014246"/>
    <lineage>
        <taxon>Bacteria</taxon>
        <taxon>Candidatus Kerfeldiibacteriota</taxon>
    </lineage>
</organism>
<dbReference type="InterPro" id="IPR005484">
    <property type="entry name" value="Ribosomal_uL18_bac/plant/anim"/>
</dbReference>
<evidence type="ECO:0000256" key="4">
    <source>
        <dbReference type="ARBA" id="ARBA00022980"/>
    </source>
</evidence>
<dbReference type="Proteomes" id="UP000236845">
    <property type="component" value="Unassembled WGS sequence"/>
</dbReference>
<comment type="similarity">
    <text evidence="1 7">Belongs to the universal ribosomal protein uL18 family.</text>
</comment>
<dbReference type="SUPFAM" id="SSF53137">
    <property type="entry name" value="Translational machinery components"/>
    <property type="match status" value="1"/>
</dbReference>
<dbReference type="AlphaFoldDB" id="A0A2H0YPQ1"/>
<dbReference type="GO" id="GO:0006412">
    <property type="term" value="P:translation"/>
    <property type="evidence" value="ECO:0007669"/>
    <property type="project" value="UniProtKB-UniRule"/>
</dbReference>
<dbReference type="PANTHER" id="PTHR12899">
    <property type="entry name" value="39S RIBOSOMAL PROTEIN L18, MITOCHONDRIAL"/>
    <property type="match status" value="1"/>
</dbReference>
<feature type="region of interest" description="Disordered" evidence="8">
    <location>
        <begin position="1"/>
        <end position="24"/>
    </location>
</feature>
<dbReference type="InterPro" id="IPR057268">
    <property type="entry name" value="Ribosomal_L18"/>
</dbReference>
<feature type="compositionally biased region" description="Basic residues" evidence="8">
    <location>
        <begin position="1"/>
        <end position="21"/>
    </location>
</feature>